<feature type="compositionally biased region" description="Basic and acidic residues" evidence="1">
    <location>
        <begin position="357"/>
        <end position="369"/>
    </location>
</feature>
<evidence type="ECO:0000256" key="1">
    <source>
        <dbReference type="SAM" id="MobiDB-lite"/>
    </source>
</evidence>
<dbReference type="Proteomes" id="UP001153069">
    <property type="component" value="Unassembled WGS sequence"/>
</dbReference>
<dbReference type="EMBL" id="CAICTM010000064">
    <property type="protein sequence ID" value="CAB9499649.1"/>
    <property type="molecule type" value="Genomic_DNA"/>
</dbReference>
<comment type="caution">
    <text evidence="2">The sequence shown here is derived from an EMBL/GenBank/DDBJ whole genome shotgun (WGS) entry which is preliminary data.</text>
</comment>
<reference evidence="2" key="1">
    <citation type="submission" date="2020-06" db="EMBL/GenBank/DDBJ databases">
        <authorList>
            <consortium name="Plant Systems Biology data submission"/>
        </authorList>
    </citation>
    <scope>NUCLEOTIDE SEQUENCE</scope>
    <source>
        <strain evidence="2">D6</strain>
    </source>
</reference>
<accession>A0A9N8DF78</accession>
<sequence>MPSTCSHWDPDGNQCKEESGWTVTIAGQNPFHLCTDHIPFLPKPIGGANQMIITPHVGKICAKEGCDEQRCSGKFCFEHTKEECSKGTYAKRKSMCFAENCLTRAQFIQVWHVTPRKRACCEHQKELADIVLQEHPKPDFYVPDGIQIKVETTVGKGRWKSMEAFFKKMWMTFLWPKIQAGENVAGVEAQSEAGFKEYLNDQFQFVKHQWEARQFINLTPACILALRNKEVMAFQILLPITEETLREDIICRDESSSLSVLGNPDVQAAIRREFGRDSACYMILRKATSMDLGDIRPDVMTAMWRAARLLRTTKKQTVVFSARYEITWNEYEDLGKESAELGRNLWHVHKSREEDGCPWDVRKSEDMHAPKGPPRSRKNQNIKHQVRKRKAMVPSM</sequence>
<gene>
    <name evidence="2" type="ORF">SEMRO_65_G037000.1</name>
</gene>
<feature type="region of interest" description="Disordered" evidence="1">
    <location>
        <begin position="357"/>
        <end position="396"/>
    </location>
</feature>
<organism evidence="2 3">
    <name type="scientific">Seminavis robusta</name>
    <dbReference type="NCBI Taxonomy" id="568900"/>
    <lineage>
        <taxon>Eukaryota</taxon>
        <taxon>Sar</taxon>
        <taxon>Stramenopiles</taxon>
        <taxon>Ochrophyta</taxon>
        <taxon>Bacillariophyta</taxon>
        <taxon>Bacillariophyceae</taxon>
        <taxon>Bacillariophycidae</taxon>
        <taxon>Naviculales</taxon>
        <taxon>Naviculaceae</taxon>
        <taxon>Seminavis</taxon>
    </lineage>
</organism>
<name>A0A9N8DF78_9STRA</name>
<evidence type="ECO:0000313" key="2">
    <source>
        <dbReference type="EMBL" id="CAB9499649.1"/>
    </source>
</evidence>
<feature type="compositionally biased region" description="Basic residues" evidence="1">
    <location>
        <begin position="374"/>
        <end position="396"/>
    </location>
</feature>
<evidence type="ECO:0000313" key="3">
    <source>
        <dbReference type="Proteomes" id="UP001153069"/>
    </source>
</evidence>
<keyword evidence="3" id="KW-1185">Reference proteome</keyword>
<proteinExistence type="predicted"/>
<protein>
    <submittedName>
        <fullName evidence="2">Uncharacterized protein</fullName>
    </submittedName>
</protein>
<dbReference type="AlphaFoldDB" id="A0A9N8DF78"/>